<evidence type="ECO:0000313" key="2">
    <source>
        <dbReference type="Proteomes" id="UP000024635"/>
    </source>
</evidence>
<dbReference type="Proteomes" id="UP000024635">
    <property type="component" value="Unassembled WGS sequence"/>
</dbReference>
<sequence length="85" mass="9970">MHSLLAQRVFMWGPRLQLRPQSYRPADRLVRSETVLKHLNVRDHTSGVKNFSQTSPMEVFWGVEHEYGIHFVPQLHFCRVTVGIL</sequence>
<dbReference type="EMBL" id="JARK01001366">
    <property type="protein sequence ID" value="EYC17471.1"/>
    <property type="molecule type" value="Genomic_DNA"/>
</dbReference>
<dbReference type="AlphaFoldDB" id="A0A016URD0"/>
<reference evidence="2" key="1">
    <citation type="journal article" date="2015" name="Nat. Genet.">
        <title>The genome and transcriptome of the zoonotic hookworm Ancylostoma ceylanicum identify infection-specific gene families.</title>
        <authorList>
            <person name="Schwarz E.M."/>
            <person name="Hu Y."/>
            <person name="Antoshechkin I."/>
            <person name="Miller M.M."/>
            <person name="Sternberg P.W."/>
            <person name="Aroian R.V."/>
        </authorList>
    </citation>
    <scope>NUCLEOTIDE SEQUENCE</scope>
    <source>
        <strain evidence="2">HY135</strain>
    </source>
</reference>
<protein>
    <submittedName>
        <fullName evidence="1">Uncharacterized protein</fullName>
    </submittedName>
</protein>
<comment type="caution">
    <text evidence="1">The sequence shown here is derived from an EMBL/GenBank/DDBJ whole genome shotgun (WGS) entry which is preliminary data.</text>
</comment>
<accession>A0A016URD0</accession>
<organism evidence="1 2">
    <name type="scientific">Ancylostoma ceylanicum</name>
    <dbReference type="NCBI Taxonomy" id="53326"/>
    <lineage>
        <taxon>Eukaryota</taxon>
        <taxon>Metazoa</taxon>
        <taxon>Ecdysozoa</taxon>
        <taxon>Nematoda</taxon>
        <taxon>Chromadorea</taxon>
        <taxon>Rhabditida</taxon>
        <taxon>Rhabditina</taxon>
        <taxon>Rhabditomorpha</taxon>
        <taxon>Strongyloidea</taxon>
        <taxon>Ancylostomatidae</taxon>
        <taxon>Ancylostomatinae</taxon>
        <taxon>Ancylostoma</taxon>
    </lineage>
</organism>
<gene>
    <name evidence="1" type="primary">Acey_s0030.g2070</name>
    <name evidence="1" type="ORF">Y032_0030g2070</name>
</gene>
<keyword evidence="2" id="KW-1185">Reference proteome</keyword>
<evidence type="ECO:0000313" key="1">
    <source>
        <dbReference type="EMBL" id="EYC17471.1"/>
    </source>
</evidence>
<proteinExistence type="predicted"/>
<name>A0A016URD0_9BILA</name>